<dbReference type="GO" id="GO:0050660">
    <property type="term" value="F:flavin adenine dinucleotide binding"/>
    <property type="evidence" value="ECO:0007669"/>
    <property type="project" value="InterPro"/>
</dbReference>
<name>A0A6G3XJ33_9ACTN</name>
<gene>
    <name evidence="2" type="ORF">G3M58_66510</name>
</gene>
<dbReference type="InterPro" id="IPR037069">
    <property type="entry name" value="AcylCoA_DH/ox_N_sf"/>
</dbReference>
<evidence type="ECO:0000259" key="1">
    <source>
        <dbReference type="Pfam" id="PF02771"/>
    </source>
</evidence>
<feature type="domain" description="Acyl-CoA dehydrogenase/oxidase N-terminal" evidence="1">
    <location>
        <begin position="2"/>
        <end position="70"/>
    </location>
</feature>
<protein>
    <submittedName>
        <fullName evidence="2">Acyl-CoA/acyl-ACP dehydrogenase</fullName>
    </submittedName>
</protein>
<dbReference type="InterPro" id="IPR013786">
    <property type="entry name" value="AcylCoA_DH/ox_N"/>
</dbReference>
<reference evidence="2" key="1">
    <citation type="submission" date="2020-01" db="EMBL/GenBank/DDBJ databases">
        <title>Insect and environment-associated Actinomycetes.</title>
        <authorList>
            <person name="Currrie C."/>
            <person name="Chevrette M."/>
            <person name="Carlson C."/>
            <person name="Stubbendieck R."/>
            <person name="Wendt-Pienkowski E."/>
        </authorList>
    </citation>
    <scope>NUCLEOTIDE SEQUENCE</scope>
    <source>
        <strain evidence="2">SID7499</strain>
    </source>
</reference>
<feature type="non-terminal residue" evidence="2">
    <location>
        <position position="1"/>
    </location>
</feature>
<comment type="caution">
    <text evidence="2">The sequence shown here is derived from an EMBL/GenBank/DDBJ whole genome shotgun (WGS) entry which is preliminary data.</text>
</comment>
<dbReference type="SUPFAM" id="SSF56645">
    <property type="entry name" value="Acyl-CoA dehydrogenase NM domain-like"/>
    <property type="match status" value="1"/>
</dbReference>
<feature type="non-terminal residue" evidence="2">
    <location>
        <position position="74"/>
    </location>
</feature>
<proteinExistence type="predicted"/>
<dbReference type="Gene3D" id="1.10.540.10">
    <property type="entry name" value="Acyl-CoA dehydrogenase/oxidase, N-terminal domain"/>
    <property type="match status" value="1"/>
</dbReference>
<dbReference type="EMBL" id="JAAGMN010006963">
    <property type="protein sequence ID" value="NEE17806.1"/>
    <property type="molecule type" value="Genomic_DNA"/>
</dbReference>
<dbReference type="GO" id="GO:0016627">
    <property type="term" value="F:oxidoreductase activity, acting on the CH-CH group of donors"/>
    <property type="evidence" value="ECO:0007669"/>
    <property type="project" value="InterPro"/>
</dbReference>
<dbReference type="InterPro" id="IPR009100">
    <property type="entry name" value="AcylCoA_DH/oxidase_NM_dom_sf"/>
</dbReference>
<dbReference type="Pfam" id="PF02771">
    <property type="entry name" value="Acyl-CoA_dh_N"/>
    <property type="match status" value="1"/>
</dbReference>
<evidence type="ECO:0000313" key="2">
    <source>
        <dbReference type="EMBL" id="NEE17806.1"/>
    </source>
</evidence>
<organism evidence="2">
    <name type="scientific">Streptomyces sp. SID7499</name>
    <dbReference type="NCBI Taxonomy" id="2706086"/>
    <lineage>
        <taxon>Bacteria</taxon>
        <taxon>Bacillati</taxon>
        <taxon>Actinomycetota</taxon>
        <taxon>Actinomycetes</taxon>
        <taxon>Kitasatosporales</taxon>
        <taxon>Streptomycetaceae</taxon>
        <taxon>Streptomyces</taxon>
    </lineage>
</organism>
<accession>A0A6G3XJ33</accession>
<dbReference type="AlphaFoldDB" id="A0A6G3XJ33"/>
<sequence>EAAFPRESVEALREAGLFGLLVPTEHGGMGGDLGDLVDVAVLLAGGCLSTAMIWAMHCQQVDAVARHAGERLRG</sequence>